<keyword evidence="2" id="KW-0378">Hydrolase</keyword>
<evidence type="ECO:0000256" key="2">
    <source>
        <dbReference type="ARBA" id="ARBA00022801"/>
    </source>
</evidence>
<evidence type="ECO:0000256" key="7">
    <source>
        <dbReference type="PIRSR" id="PIRSR601310-1"/>
    </source>
</evidence>
<dbReference type="EMBL" id="BEZZ01000037">
    <property type="protein sequence ID" value="GCC23725.1"/>
    <property type="molecule type" value="Genomic_DNA"/>
</dbReference>
<protein>
    <recommendedName>
        <fullName evidence="5">Adenosine 5'-monophosphoramidase HINT3</fullName>
    </recommendedName>
    <alternativeName>
        <fullName evidence="6">Histidine triad nucleotide-binding protein 3</fullName>
    </alternativeName>
</protein>
<dbReference type="GO" id="GO:0000166">
    <property type="term" value="F:nucleotide binding"/>
    <property type="evidence" value="ECO:0007669"/>
    <property type="project" value="UniProtKB-KW"/>
</dbReference>
<comment type="caution">
    <text evidence="11">The sequence shown here is derived from an EMBL/GenBank/DDBJ whole genome shotgun (WGS) entry which is preliminary data.</text>
</comment>
<dbReference type="Pfam" id="PF11969">
    <property type="entry name" value="DcpS_C"/>
    <property type="match status" value="1"/>
</dbReference>
<evidence type="ECO:0000259" key="10">
    <source>
        <dbReference type="PROSITE" id="PS51084"/>
    </source>
</evidence>
<evidence type="ECO:0000256" key="5">
    <source>
        <dbReference type="ARBA" id="ARBA00039802"/>
    </source>
</evidence>
<dbReference type="Proteomes" id="UP000287033">
    <property type="component" value="Unassembled WGS sequence"/>
</dbReference>
<dbReference type="Gene3D" id="3.30.428.10">
    <property type="entry name" value="HIT-like"/>
    <property type="match status" value="1"/>
</dbReference>
<evidence type="ECO:0000256" key="9">
    <source>
        <dbReference type="PROSITE-ProRule" id="PRU00464"/>
    </source>
</evidence>
<dbReference type="PROSITE" id="PS51084">
    <property type="entry name" value="HIT_2"/>
    <property type="match status" value="1"/>
</dbReference>
<evidence type="ECO:0000256" key="3">
    <source>
        <dbReference type="ARBA" id="ARBA00024472"/>
    </source>
</evidence>
<dbReference type="InterPro" id="IPR011146">
    <property type="entry name" value="HIT-like"/>
</dbReference>
<feature type="short sequence motif" description="Histidine triad motif" evidence="8 9">
    <location>
        <begin position="131"/>
        <end position="135"/>
    </location>
</feature>
<name>A0A401RZZ1_CHIPU</name>
<comment type="similarity">
    <text evidence="4">Belongs to the HINT family.</text>
</comment>
<dbReference type="PRINTS" id="PR00332">
    <property type="entry name" value="HISTRIAD"/>
</dbReference>
<evidence type="ECO:0000256" key="8">
    <source>
        <dbReference type="PIRSR" id="PIRSR601310-3"/>
    </source>
</evidence>
<evidence type="ECO:0000313" key="12">
    <source>
        <dbReference type="Proteomes" id="UP000287033"/>
    </source>
</evidence>
<accession>A0A401RZZ1</accession>
<evidence type="ECO:0000313" key="11">
    <source>
        <dbReference type="EMBL" id="GCC23725.1"/>
    </source>
</evidence>
<evidence type="ECO:0000256" key="1">
    <source>
        <dbReference type="ARBA" id="ARBA00022741"/>
    </source>
</evidence>
<reference evidence="11 12" key="1">
    <citation type="journal article" date="2018" name="Nat. Ecol. Evol.">
        <title>Shark genomes provide insights into elasmobranch evolution and the origin of vertebrates.</title>
        <authorList>
            <person name="Hara Y"/>
            <person name="Yamaguchi K"/>
            <person name="Onimaru K"/>
            <person name="Kadota M"/>
            <person name="Koyanagi M"/>
            <person name="Keeley SD"/>
            <person name="Tatsumi K"/>
            <person name="Tanaka K"/>
            <person name="Motone F"/>
            <person name="Kageyama Y"/>
            <person name="Nozu R"/>
            <person name="Adachi N"/>
            <person name="Nishimura O"/>
            <person name="Nakagawa R"/>
            <person name="Tanegashima C"/>
            <person name="Kiyatake I"/>
            <person name="Matsumoto R"/>
            <person name="Murakumo K"/>
            <person name="Nishida K"/>
            <person name="Terakita A"/>
            <person name="Kuratani S"/>
            <person name="Sato K"/>
            <person name="Hyodo S Kuraku.S."/>
        </authorList>
    </citation>
    <scope>NUCLEOTIDE SEQUENCE [LARGE SCALE GENOMIC DNA]</scope>
</reference>
<dbReference type="GO" id="GO:0016787">
    <property type="term" value="F:hydrolase activity"/>
    <property type="evidence" value="ECO:0007669"/>
    <property type="project" value="UniProtKB-KW"/>
</dbReference>
<evidence type="ECO:0000256" key="4">
    <source>
        <dbReference type="ARBA" id="ARBA00025764"/>
    </source>
</evidence>
<dbReference type="InterPro" id="IPR001310">
    <property type="entry name" value="Histidine_triad_HIT"/>
</dbReference>
<keyword evidence="1" id="KW-0547">Nucleotide-binding</keyword>
<proteinExistence type="inferred from homology"/>
<sequence length="174" mass="19283">MAAVGVGDGGDTAGPVAAAERSEAGASGAAYPEFDKKCIFCRIGNREESVDLLHWDDQFACFRDIRPGAPHHYLVVPRKHIANCKSLKKEHISVVQKMVNIGKSVLQQNGMNDLADVRLGFHLPPFCTITHLHLHVLAPASQMGFISRMVYRVNSYWFITVDKLIENLKSLPDE</sequence>
<comment type="catalytic activity">
    <reaction evidence="3">
        <text>adenosine 5'-phosphoramidate + H2O = NH4(+) + AMP</text>
        <dbReference type="Rhea" id="RHEA:67916"/>
        <dbReference type="ChEBI" id="CHEBI:15377"/>
        <dbReference type="ChEBI" id="CHEBI:28938"/>
        <dbReference type="ChEBI" id="CHEBI:57890"/>
        <dbReference type="ChEBI" id="CHEBI:456215"/>
    </reaction>
</comment>
<evidence type="ECO:0000256" key="6">
    <source>
        <dbReference type="ARBA" id="ARBA00042361"/>
    </source>
</evidence>
<dbReference type="PANTHER" id="PTHR12486">
    <property type="entry name" value="APRATAXIN-RELATED"/>
    <property type="match status" value="1"/>
</dbReference>
<feature type="domain" description="HIT" evidence="10">
    <location>
        <begin position="39"/>
        <end position="148"/>
    </location>
</feature>
<dbReference type="SUPFAM" id="SSF54197">
    <property type="entry name" value="HIT-like"/>
    <property type="match status" value="1"/>
</dbReference>
<organism evidence="11 12">
    <name type="scientific">Chiloscyllium punctatum</name>
    <name type="common">Brownbanded bambooshark</name>
    <name type="synonym">Hemiscyllium punctatum</name>
    <dbReference type="NCBI Taxonomy" id="137246"/>
    <lineage>
        <taxon>Eukaryota</taxon>
        <taxon>Metazoa</taxon>
        <taxon>Chordata</taxon>
        <taxon>Craniata</taxon>
        <taxon>Vertebrata</taxon>
        <taxon>Chondrichthyes</taxon>
        <taxon>Elasmobranchii</taxon>
        <taxon>Galeomorphii</taxon>
        <taxon>Galeoidea</taxon>
        <taxon>Orectolobiformes</taxon>
        <taxon>Hemiscylliidae</taxon>
        <taxon>Chiloscyllium</taxon>
    </lineage>
</organism>
<dbReference type="InterPro" id="IPR036265">
    <property type="entry name" value="HIT-like_sf"/>
</dbReference>
<dbReference type="PANTHER" id="PTHR12486:SF5">
    <property type="entry name" value="ADENOSINE 5'-MONOPHOSPHORAMIDASE HINT3"/>
    <property type="match status" value="1"/>
</dbReference>
<dbReference type="AlphaFoldDB" id="A0A401RZZ1"/>
<feature type="active site" description="Tele-AMP-histidine intermediate" evidence="7">
    <location>
        <position position="133"/>
    </location>
</feature>
<keyword evidence="12" id="KW-1185">Reference proteome</keyword>
<dbReference type="OMA" id="EKKCIFC"/>
<dbReference type="OrthoDB" id="1915375at2759"/>
<gene>
    <name evidence="11" type="ORF">chiPu_0002123</name>
</gene>
<dbReference type="STRING" id="137246.A0A401RZZ1"/>